<keyword evidence="1" id="KW-1133">Transmembrane helix</keyword>
<dbReference type="Proteomes" id="UP000001133">
    <property type="component" value="Segment"/>
</dbReference>
<evidence type="ECO:0000313" key="3">
    <source>
        <dbReference type="Proteomes" id="UP000001133"/>
    </source>
</evidence>
<dbReference type="EMBL" id="EU100884">
    <property type="protein sequence ID" value="ABU97003.1"/>
    <property type="molecule type" value="Genomic_DNA"/>
</dbReference>
<feature type="transmembrane region" description="Helical" evidence="1">
    <location>
        <begin position="6"/>
        <end position="35"/>
    </location>
</feature>
<gene>
    <name evidence="2" type="ORF">P74p53</name>
</gene>
<accession>A7XXM4</accession>
<keyword evidence="3" id="KW-1185">Reference proteome</keyword>
<dbReference type="RefSeq" id="YP_001468023.1">
    <property type="nucleotide sequence ID" value="NC_009804.1"/>
</dbReference>
<sequence length="39" mass="4465">MASGMFLMAVVAFLVNPFQPPMFFIIAAFMIWAALRRKE</sequence>
<name>A7XXM4_BP742</name>
<dbReference type="KEGG" id="vg:5600533"/>
<keyword evidence="1" id="KW-0472">Membrane</keyword>
<evidence type="ECO:0000256" key="1">
    <source>
        <dbReference type="SAM" id="Phobius"/>
    </source>
</evidence>
<keyword evidence="1" id="KW-0812">Transmembrane</keyword>
<dbReference type="GeneID" id="5600533"/>
<organism evidence="2 3">
    <name type="scientific">Thermus phage P74-26</name>
    <dbReference type="NCBI Taxonomy" id="2914007"/>
    <lineage>
        <taxon>Viruses</taxon>
        <taxon>Duplodnaviria</taxon>
        <taxon>Heunggongvirae</taxon>
        <taxon>Uroviricota</taxon>
        <taxon>Caudoviricetes</taxon>
        <taxon>Oshimavirus</taxon>
        <taxon>Thermus virus P74-26</taxon>
    </lineage>
</organism>
<reference evidence="2 3" key="1">
    <citation type="journal article" date="2008" name="J. Mol. Biol.">
        <title>Genome comparison and proteomic characterization of Thermus thermophilus bacteriophages P23-45 and P74-26: siphoviruses with triplex-forming sequences and the longest known tails.</title>
        <authorList>
            <person name="Minakhin L."/>
            <person name="Goel M."/>
            <person name="Berdygulova Z."/>
            <person name="Ramanculov E."/>
            <person name="Florens L."/>
            <person name="Glazko G."/>
            <person name="Karamychev V.N."/>
            <person name="Slesarev A.I."/>
            <person name="Kozyavkin S.A."/>
            <person name="Khromov I."/>
            <person name="Ackermann H.W."/>
            <person name="Washburn M."/>
            <person name="Mushegian A."/>
            <person name="Severinov K."/>
        </authorList>
    </citation>
    <scope>NUCLEOTIDE SEQUENCE</scope>
</reference>
<evidence type="ECO:0000313" key="2">
    <source>
        <dbReference type="EMBL" id="ABU97003.1"/>
    </source>
</evidence>
<protein>
    <submittedName>
        <fullName evidence="2">Uncharacterized protein</fullName>
    </submittedName>
</protein>
<proteinExistence type="predicted"/>